<feature type="compositionally biased region" description="Polar residues" evidence="1">
    <location>
        <begin position="246"/>
        <end position="263"/>
    </location>
</feature>
<reference evidence="2 3" key="1">
    <citation type="submission" date="2017-05" db="EMBL/GenBank/DDBJ databases">
        <title>The Genome Sequence of Tsuchiyaea wingfieldii DSM 27421.</title>
        <authorList>
            <person name="Cuomo C."/>
            <person name="Passer A."/>
            <person name="Billmyre B."/>
            <person name="Heitman J."/>
        </authorList>
    </citation>
    <scope>NUCLEOTIDE SEQUENCE [LARGE SCALE GENOMIC DNA]</scope>
    <source>
        <strain evidence="2 3">DSM 27421</strain>
    </source>
</reference>
<organism evidence="2 3">
    <name type="scientific">Cryptococcus floricola</name>
    <dbReference type="NCBI Taxonomy" id="2591691"/>
    <lineage>
        <taxon>Eukaryota</taxon>
        <taxon>Fungi</taxon>
        <taxon>Dikarya</taxon>
        <taxon>Basidiomycota</taxon>
        <taxon>Agaricomycotina</taxon>
        <taxon>Tremellomycetes</taxon>
        <taxon>Tremellales</taxon>
        <taxon>Cryptococcaceae</taxon>
        <taxon>Cryptococcus</taxon>
    </lineage>
</organism>
<proteinExistence type="predicted"/>
<comment type="caution">
    <text evidence="2">The sequence shown here is derived from an EMBL/GenBank/DDBJ whole genome shotgun (WGS) entry which is preliminary data.</text>
</comment>
<evidence type="ECO:0008006" key="4">
    <source>
        <dbReference type="Google" id="ProtNLM"/>
    </source>
</evidence>
<feature type="compositionally biased region" description="Low complexity" evidence="1">
    <location>
        <begin position="90"/>
        <end position="105"/>
    </location>
</feature>
<dbReference type="AlphaFoldDB" id="A0A5D3B0I2"/>
<gene>
    <name evidence="2" type="ORF">B9479_001980</name>
</gene>
<feature type="region of interest" description="Disordered" evidence="1">
    <location>
        <begin position="319"/>
        <end position="394"/>
    </location>
</feature>
<dbReference type="Proteomes" id="UP000322245">
    <property type="component" value="Unassembled WGS sequence"/>
</dbReference>
<feature type="compositionally biased region" description="Basic and acidic residues" evidence="1">
    <location>
        <begin position="325"/>
        <end position="341"/>
    </location>
</feature>
<evidence type="ECO:0000313" key="3">
    <source>
        <dbReference type="Proteomes" id="UP000322245"/>
    </source>
</evidence>
<feature type="compositionally biased region" description="Low complexity" evidence="1">
    <location>
        <begin position="145"/>
        <end position="162"/>
    </location>
</feature>
<feature type="region of interest" description="Disordered" evidence="1">
    <location>
        <begin position="1"/>
        <end position="282"/>
    </location>
</feature>
<keyword evidence="3" id="KW-1185">Reference proteome</keyword>
<feature type="compositionally biased region" description="Acidic residues" evidence="1">
    <location>
        <begin position="573"/>
        <end position="582"/>
    </location>
</feature>
<feature type="compositionally biased region" description="Polar residues" evidence="1">
    <location>
        <begin position="45"/>
        <end position="60"/>
    </location>
</feature>
<evidence type="ECO:0000313" key="2">
    <source>
        <dbReference type="EMBL" id="TYJ57247.1"/>
    </source>
</evidence>
<feature type="compositionally biased region" description="Pro residues" evidence="1">
    <location>
        <begin position="163"/>
        <end position="173"/>
    </location>
</feature>
<feature type="compositionally biased region" description="Acidic residues" evidence="1">
    <location>
        <begin position="589"/>
        <end position="604"/>
    </location>
</feature>
<dbReference type="EMBL" id="NIDF01000014">
    <property type="protein sequence ID" value="TYJ57247.1"/>
    <property type="molecule type" value="Genomic_DNA"/>
</dbReference>
<feature type="region of interest" description="Disordered" evidence="1">
    <location>
        <begin position="553"/>
        <end position="607"/>
    </location>
</feature>
<feature type="compositionally biased region" description="Gly residues" evidence="1">
    <location>
        <begin position="370"/>
        <end position="382"/>
    </location>
</feature>
<evidence type="ECO:0000256" key="1">
    <source>
        <dbReference type="SAM" id="MobiDB-lite"/>
    </source>
</evidence>
<protein>
    <recommendedName>
        <fullName evidence="4">BTB domain-containing protein</fullName>
    </recommendedName>
</protein>
<name>A0A5D3B0I2_9TREE</name>
<feature type="compositionally biased region" description="Polar residues" evidence="1">
    <location>
        <begin position="66"/>
        <end position="76"/>
    </location>
</feature>
<sequence length="619" mass="66861">MDEMDVGGEQCSQQTPFTLPHGNHRQQIPPPSPYPQYQHAADTLPPSQHTPSVYCSTPEQPLSRASPASQAITTPPATLPSHKRPDPLRLLHSPPSSLESSQSARSARRHSRPYNIPLSSARTPRTPAKIMSGDIAAAQPPSEPHPNSAPSSSPKASHAAPPVLQPPQDPLPPSYHIGSPTGSMSMSQRRGARPAFLSPTRGVRGASQIAGVSSTRGLPTPTHSAGLRSEPYPSPIPLLTAPITPAAQQQHPLHQSAPVQSGHSHAGPSHAPKHPNPNPYQLSLDEIPKRFVLKKLVELAPKYWYSPETADCHIVVPLRRPHRPNRNDDQGPRTAVPHDGRGAMQLDGMRTAVPSGSFAEQQSRPRMPGPGVGGSGAHGAGGTMPDVVSSSQQLASKDLSMRRGSLPSTQNPLDNSLVFPLHRDYITTQSSLFHTLLRQSAAQATTPTQRDANGRLVWQGPVYKGARVLPTRAGSPKAIQVPLPDPSSFGVILHYLYWHDAEHFNYCLTKGIVTWQGIIRNIEYLGLDPEIKHLAGKWWKRWVKPVENGDRSLAAPSMRAASQGKARGRGMAVDDDDDEEERDNSSGIDADDEDYEQADAEEDGFADHVSSRLSLLGAS</sequence>
<accession>A0A5D3B0I2</accession>
<feature type="compositionally biased region" description="Polar residues" evidence="1">
    <location>
        <begin position="210"/>
        <end position="223"/>
    </location>
</feature>